<keyword evidence="4" id="KW-1185">Reference proteome</keyword>
<feature type="domain" description="Fatty acid desaturase" evidence="2">
    <location>
        <begin position="56"/>
        <end position="294"/>
    </location>
</feature>
<feature type="transmembrane region" description="Helical" evidence="1">
    <location>
        <begin position="157"/>
        <end position="176"/>
    </location>
</feature>
<feature type="transmembrane region" description="Helical" evidence="1">
    <location>
        <begin position="30"/>
        <end position="48"/>
    </location>
</feature>
<name>A0ABX6TBM9_9SPHN</name>
<keyword evidence="1" id="KW-0472">Membrane</keyword>
<reference evidence="3 4" key="1">
    <citation type="submission" date="2020-08" db="EMBL/GenBank/DDBJ databases">
        <title>Genome sequence of Sphingomonas sediminicola KACC 15039T.</title>
        <authorList>
            <person name="Hyun D.-W."/>
            <person name="Bae J.-W."/>
        </authorList>
    </citation>
    <scope>NUCLEOTIDE SEQUENCE [LARGE SCALE GENOMIC DNA]</scope>
    <source>
        <strain evidence="3 4">KACC 15039</strain>
    </source>
</reference>
<proteinExistence type="predicted"/>
<organism evidence="3 4">
    <name type="scientific">Sphingomonas sediminicola</name>
    <dbReference type="NCBI Taxonomy" id="386874"/>
    <lineage>
        <taxon>Bacteria</taxon>
        <taxon>Pseudomonadati</taxon>
        <taxon>Pseudomonadota</taxon>
        <taxon>Alphaproteobacteria</taxon>
        <taxon>Sphingomonadales</taxon>
        <taxon>Sphingomonadaceae</taxon>
        <taxon>Sphingomonas</taxon>
    </lineage>
</organism>
<accession>A0ABX6TBM9</accession>
<evidence type="ECO:0000259" key="2">
    <source>
        <dbReference type="Pfam" id="PF00487"/>
    </source>
</evidence>
<feature type="transmembrane region" description="Helical" evidence="1">
    <location>
        <begin position="55"/>
        <end position="75"/>
    </location>
</feature>
<dbReference type="Pfam" id="PF00487">
    <property type="entry name" value="FA_desaturase"/>
    <property type="match status" value="1"/>
</dbReference>
<dbReference type="Proteomes" id="UP000516105">
    <property type="component" value="Chromosome"/>
</dbReference>
<protein>
    <submittedName>
        <fullName evidence="3">Fatty acid desaturase</fullName>
    </submittedName>
</protein>
<dbReference type="CDD" id="cd03507">
    <property type="entry name" value="Delta12-FADS-like"/>
    <property type="match status" value="1"/>
</dbReference>
<feature type="transmembrane region" description="Helical" evidence="1">
    <location>
        <begin position="188"/>
        <end position="207"/>
    </location>
</feature>
<sequence length="340" mass="38128">MGHALPGAEALGPVLSRRFKAYGPDAKRSIFQLVTTAAAFITLLVVMGSASHDHYWLTLFLAIPAAGLLVRLFIIQHDCGHGSFFKSRGANDYLGRALSVLTLTPYGSWSQGHAAHHASTGNLDRRGRGDVETWTVEEYQASGSLKKLFYRLYRNPLVMVILGAPINFIVLQRLPLGHGLRDRKSRRSILALNFALLVAFSLSFSLIGVRPVVVTYLPVMVIASWIGNWLFYVQHQFESTGWERDADWSFHEAALSGSSYFKLPAVLQWFSGNIGLHHVHHLCSRIPNYHLQACLDSAPELNRVAKVITLRESLGCWRLALWDERRRLLVGFRDLKSRVA</sequence>
<evidence type="ECO:0000313" key="4">
    <source>
        <dbReference type="Proteomes" id="UP000516105"/>
    </source>
</evidence>
<feature type="transmembrane region" description="Helical" evidence="1">
    <location>
        <begin position="213"/>
        <end position="233"/>
    </location>
</feature>
<dbReference type="EMBL" id="CP060782">
    <property type="protein sequence ID" value="QNP46974.1"/>
    <property type="molecule type" value="Genomic_DNA"/>
</dbReference>
<evidence type="ECO:0000313" key="3">
    <source>
        <dbReference type="EMBL" id="QNP46974.1"/>
    </source>
</evidence>
<dbReference type="InterPro" id="IPR005804">
    <property type="entry name" value="FA_desaturase_dom"/>
</dbReference>
<gene>
    <name evidence="3" type="ORF">H9L14_08555</name>
</gene>
<dbReference type="InterPro" id="IPR012171">
    <property type="entry name" value="Fatty_acid_desaturase"/>
</dbReference>
<keyword evidence="1" id="KW-1133">Transmembrane helix</keyword>
<evidence type="ECO:0000256" key="1">
    <source>
        <dbReference type="SAM" id="Phobius"/>
    </source>
</evidence>
<keyword evidence="1" id="KW-0812">Transmembrane</keyword>
<dbReference type="PANTHER" id="PTHR19353:SF73">
    <property type="entry name" value="FATTY ACID DESATURASE"/>
    <property type="match status" value="1"/>
</dbReference>
<dbReference type="PANTHER" id="PTHR19353">
    <property type="entry name" value="FATTY ACID DESATURASE 2"/>
    <property type="match status" value="1"/>
</dbReference>